<name>A0A6J6PX20_9ZZZZ</name>
<gene>
    <name evidence="10" type="ORF">UFOPK2366_01374</name>
</gene>
<evidence type="ECO:0000256" key="8">
    <source>
        <dbReference type="SAM" id="Phobius"/>
    </source>
</evidence>
<evidence type="ECO:0000256" key="4">
    <source>
        <dbReference type="ARBA" id="ARBA00022475"/>
    </source>
</evidence>
<dbReference type="Gene3D" id="1.10.3730.20">
    <property type="match status" value="1"/>
</dbReference>
<feature type="transmembrane region" description="Helical" evidence="8">
    <location>
        <begin position="45"/>
        <end position="61"/>
    </location>
</feature>
<dbReference type="InterPro" id="IPR004626">
    <property type="entry name" value="RarD"/>
</dbReference>
<feature type="transmembrane region" description="Helical" evidence="8">
    <location>
        <begin position="247"/>
        <end position="267"/>
    </location>
</feature>
<evidence type="ECO:0000256" key="1">
    <source>
        <dbReference type="ARBA" id="ARBA00004651"/>
    </source>
</evidence>
<comment type="subcellular location">
    <subcellularLocation>
        <location evidence="1">Cell membrane</location>
        <topology evidence="1">Multi-pass membrane protein</topology>
    </subcellularLocation>
</comment>
<reference evidence="10" key="1">
    <citation type="submission" date="2020-05" db="EMBL/GenBank/DDBJ databases">
        <authorList>
            <person name="Chiriac C."/>
            <person name="Salcher M."/>
            <person name="Ghai R."/>
            <person name="Kavagutti S V."/>
        </authorList>
    </citation>
    <scope>NUCLEOTIDE SEQUENCE</scope>
</reference>
<dbReference type="SUPFAM" id="SSF103481">
    <property type="entry name" value="Multidrug resistance efflux transporter EmrE"/>
    <property type="match status" value="2"/>
</dbReference>
<feature type="transmembrane region" description="Helical" evidence="8">
    <location>
        <begin position="273"/>
        <end position="291"/>
    </location>
</feature>
<feature type="domain" description="EamA" evidence="9">
    <location>
        <begin position="161"/>
        <end position="290"/>
    </location>
</feature>
<evidence type="ECO:0000313" key="10">
    <source>
        <dbReference type="EMBL" id="CAB4703307.1"/>
    </source>
</evidence>
<evidence type="ECO:0000256" key="5">
    <source>
        <dbReference type="ARBA" id="ARBA00022692"/>
    </source>
</evidence>
<protein>
    <submittedName>
        <fullName evidence="10">Unannotated protein</fullName>
    </submittedName>
</protein>
<feature type="transmembrane region" description="Helical" evidence="8">
    <location>
        <begin position="219"/>
        <end position="240"/>
    </location>
</feature>
<accession>A0A6J6PX20</accession>
<sequence>MSAPESSDHGTERSGVFWGISAYLLWGLVTIYWKALRHFNAFELIGYRITTSALLMGAWLVSRGQTRSLLAKLRDRAVLVRVAIGAIVLSINWTTYVWAVVHGRVMETALGYFMTPIGLTLLGVMVLHEHLRIVQKVALALAVAAMVVLTVGYGQFPWVSLLIACSWVTYSYLKKQGTLNAFESLTTETLILFVPAVGLVVWGSTRAESIVNTATSTEWILVALTGIVTAVPLLMFALAAKRLPLSVLALVQYIVPTINFLLGWLVYDETLTLVRVAGFVLVWIGLIAVTIDSMNRALLAS</sequence>
<dbReference type="EMBL" id="CAEZXM010000272">
    <property type="protein sequence ID" value="CAB4703307.1"/>
    <property type="molecule type" value="Genomic_DNA"/>
</dbReference>
<dbReference type="Pfam" id="PF00892">
    <property type="entry name" value="EamA"/>
    <property type="match status" value="2"/>
</dbReference>
<dbReference type="AlphaFoldDB" id="A0A6J6PX20"/>
<feature type="transmembrane region" description="Helical" evidence="8">
    <location>
        <begin position="15"/>
        <end position="33"/>
    </location>
</feature>
<keyword evidence="3" id="KW-0813">Transport</keyword>
<dbReference type="PANTHER" id="PTHR32322">
    <property type="entry name" value="INNER MEMBRANE TRANSPORTER"/>
    <property type="match status" value="1"/>
</dbReference>
<dbReference type="GO" id="GO:0005886">
    <property type="term" value="C:plasma membrane"/>
    <property type="evidence" value="ECO:0007669"/>
    <property type="project" value="UniProtKB-SubCell"/>
</dbReference>
<keyword evidence="6 8" id="KW-1133">Transmembrane helix</keyword>
<evidence type="ECO:0000256" key="7">
    <source>
        <dbReference type="ARBA" id="ARBA00023136"/>
    </source>
</evidence>
<dbReference type="InterPro" id="IPR050638">
    <property type="entry name" value="AA-Vitamin_Transporters"/>
</dbReference>
<evidence type="ECO:0000256" key="6">
    <source>
        <dbReference type="ARBA" id="ARBA00022989"/>
    </source>
</evidence>
<keyword evidence="7 8" id="KW-0472">Membrane</keyword>
<evidence type="ECO:0000259" key="9">
    <source>
        <dbReference type="Pfam" id="PF00892"/>
    </source>
</evidence>
<dbReference type="InterPro" id="IPR000620">
    <property type="entry name" value="EamA_dom"/>
</dbReference>
<dbReference type="PANTHER" id="PTHR32322:SF2">
    <property type="entry name" value="EAMA DOMAIN-CONTAINING PROTEIN"/>
    <property type="match status" value="1"/>
</dbReference>
<feature type="domain" description="EamA" evidence="9">
    <location>
        <begin position="14"/>
        <end position="150"/>
    </location>
</feature>
<keyword evidence="5 8" id="KW-0812">Transmembrane</keyword>
<dbReference type="InterPro" id="IPR037185">
    <property type="entry name" value="EmrE-like"/>
</dbReference>
<dbReference type="NCBIfam" id="TIGR00688">
    <property type="entry name" value="rarD"/>
    <property type="match status" value="1"/>
</dbReference>
<comment type="similarity">
    <text evidence="2">Belongs to the EamA transporter family.</text>
</comment>
<organism evidence="10">
    <name type="scientific">freshwater metagenome</name>
    <dbReference type="NCBI Taxonomy" id="449393"/>
    <lineage>
        <taxon>unclassified sequences</taxon>
        <taxon>metagenomes</taxon>
        <taxon>ecological metagenomes</taxon>
    </lineage>
</organism>
<feature type="transmembrane region" description="Helical" evidence="8">
    <location>
        <begin position="82"/>
        <end position="103"/>
    </location>
</feature>
<proteinExistence type="inferred from homology"/>
<feature type="transmembrane region" description="Helical" evidence="8">
    <location>
        <begin position="156"/>
        <end position="173"/>
    </location>
</feature>
<evidence type="ECO:0000256" key="2">
    <source>
        <dbReference type="ARBA" id="ARBA00007362"/>
    </source>
</evidence>
<keyword evidence="4" id="KW-1003">Cell membrane</keyword>
<evidence type="ECO:0000256" key="3">
    <source>
        <dbReference type="ARBA" id="ARBA00022448"/>
    </source>
</evidence>
<feature type="transmembrane region" description="Helical" evidence="8">
    <location>
        <begin position="185"/>
        <end position="204"/>
    </location>
</feature>
<feature type="transmembrane region" description="Helical" evidence="8">
    <location>
        <begin position="109"/>
        <end position="126"/>
    </location>
</feature>